<dbReference type="Gramene" id="Tc05v2_t009700.1">
    <property type="protein sequence ID" value="Tc05v2_p009700.1"/>
    <property type="gene ID" value="Tc05v2_g009700"/>
</dbReference>
<protein>
    <submittedName>
        <fullName evidence="2">Uncharacterized protein LOC108661936</fullName>
    </submittedName>
</protein>
<dbReference type="AlphaFoldDB" id="A0AB32WEY0"/>
<reference evidence="1" key="1">
    <citation type="journal article" date="1997" name="Nucleic Acids Res.">
        <title>tRNAscan-SE: a program for improved detection of transfer RNA genes in genomic sequence.</title>
        <authorList>
            <person name="Lowe T.M."/>
            <person name="Eddy S.R."/>
        </authorList>
    </citation>
    <scope>NUCLEOTIDE SEQUENCE [LARGE SCALE GENOMIC DNA]</scope>
    <source>
        <strain evidence="1">r\B97-61/B2</strain>
    </source>
</reference>
<dbReference type="Proteomes" id="UP000694886">
    <property type="component" value="Chromosome 5"/>
</dbReference>
<organism evidence="1 2">
    <name type="scientific">Theobroma cacao</name>
    <name type="common">Cacao</name>
    <name type="synonym">Cocoa</name>
    <dbReference type="NCBI Taxonomy" id="3641"/>
    <lineage>
        <taxon>Eukaryota</taxon>
        <taxon>Viridiplantae</taxon>
        <taxon>Streptophyta</taxon>
        <taxon>Embryophyta</taxon>
        <taxon>Tracheophyta</taxon>
        <taxon>Spermatophyta</taxon>
        <taxon>Magnoliopsida</taxon>
        <taxon>eudicotyledons</taxon>
        <taxon>Gunneridae</taxon>
        <taxon>Pentapetalae</taxon>
        <taxon>rosids</taxon>
        <taxon>malvids</taxon>
        <taxon>Malvales</taxon>
        <taxon>Malvaceae</taxon>
        <taxon>Byttnerioideae</taxon>
        <taxon>Theobroma</taxon>
    </lineage>
</organism>
<dbReference type="Gene3D" id="2.40.70.10">
    <property type="entry name" value="Acid Proteases"/>
    <property type="match status" value="1"/>
</dbReference>
<name>A0AB32WEY0_THECC</name>
<evidence type="ECO:0000313" key="2">
    <source>
        <dbReference type="RefSeq" id="XP_017976421.1"/>
    </source>
</evidence>
<dbReference type="RefSeq" id="XP_017976421.1">
    <property type="nucleotide sequence ID" value="XM_018120932.1"/>
</dbReference>
<dbReference type="InterPro" id="IPR021109">
    <property type="entry name" value="Peptidase_aspartic_dom_sf"/>
</dbReference>
<dbReference type="KEGG" id="tcc:108661936"/>
<proteinExistence type="predicted"/>
<evidence type="ECO:0000313" key="1">
    <source>
        <dbReference type="Proteomes" id="UP000694886"/>
    </source>
</evidence>
<dbReference type="PANTHER" id="PTHR33067:SF31">
    <property type="entry name" value="RNA-DIRECTED DNA POLYMERASE"/>
    <property type="match status" value="1"/>
</dbReference>
<gene>
    <name evidence="2" type="primary">LOC108661936</name>
</gene>
<dbReference type="PANTHER" id="PTHR33067">
    <property type="entry name" value="RNA-DIRECTED DNA POLYMERASE-RELATED"/>
    <property type="match status" value="1"/>
</dbReference>
<dbReference type="CDD" id="cd00303">
    <property type="entry name" value="retropepsin_like"/>
    <property type="match status" value="1"/>
</dbReference>
<accession>A0AB32WEY0</accession>
<sequence length="181" mass="20638">MLSYMKFLRDMLTNNRKLEDFETVTFIKECIAIIQNKLLAKLKDLGSFAIPCTISSFKFSKDLCDLGVGVSIMPLLIARKLGLNEIQPITVSFQLADKTIKYLVVIIEDVLIKVRHLYILVDFIMLEMEEDVEIPLILGRPFLPILGTIIDGKEGKTRFRVGKKVVEFTMFNATKYLSPTD</sequence>
<reference evidence="2" key="2">
    <citation type="submission" date="2025-08" db="UniProtKB">
        <authorList>
            <consortium name="RefSeq"/>
        </authorList>
    </citation>
    <scope>IDENTIFICATION</scope>
</reference>
<dbReference type="GeneID" id="108661936"/>